<feature type="compositionally biased region" description="Polar residues" evidence="1">
    <location>
        <begin position="204"/>
        <end position="218"/>
    </location>
</feature>
<feature type="compositionally biased region" description="Low complexity" evidence="1">
    <location>
        <begin position="294"/>
        <end position="313"/>
    </location>
</feature>
<dbReference type="GeneID" id="98122067"/>
<dbReference type="RefSeq" id="XP_070870634.1">
    <property type="nucleotide sequence ID" value="XM_071007423.1"/>
</dbReference>
<dbReference type="Proteomes" id="UP001600064">
    <property type="component" value="Unassembled WGS sequence"/>
</dbReference>
<gene>
    <name evidence="2" type="ORF">VTJ83DRAFT_1281</name>
</gene>
<feature type="compositionally biased region" description="Basic and acidic residues" evidence="1">
    <location>
        <begin position="61"/>
        <end position="80"/>
    </location>
</feature>
<feature type="compositionally biased region" description="Low complexity" evidence="1">
    <location>
        <begin position="260"/>
        <end position="277"/>
    </location>
</feature>
<evidence type="ECO:0000313" key="3">
    <source>
        <dbReference type="Proteomes" id="UP001600064"/>
    </source>
</evidence>
<proteinExistence type="predicted"/>
<evidence type="ECO:0000313" key="2">
    <source>
        <dbReference type="EMBL" id="KAL2271910.1"/>
    </source>
</evidence>
<dbReference type="EMBL" id="JAZGUE010000001">
    <property type="protein sequence ID" value="KAL2271910.1"/>
    <property type="molecule type" value="Genomic_DNA"/>
</dbReference>
<feature type="region of interest" description="Disordered" evidence="1">
    <location>
        <begin position="48"/>
        <end position="157"/>
    </location>
</feature>
<feature type="compositionally biased region" description="Low complexity" evidence="1">
    <location>
        <begin position="231"/>
        <end position="245"/>
    </location>
</feature>
<reference evidence="2 3" key="1">
    <citation type="journal article" date="2024" name="Commun. Biol.">
        <title>Comparative genomic analysis of thermophilic fungi reveals convergent evolutionary adaptations and gene losses.</title>
        <authorList>
            <person name="Steindorff A.S."/>
            <person name="Aguilar-Pontes M.V."/>
            <person name="Robinson A.J."/>
            <person name="Andreopoulos B."/>
            <person name="LaButti K."/>
            <person name="Kuo A."/>
            <person name="Mondo S."/>
            <person name="Riley R."/>
            <person name="Otillar R."/>
            <person name="Haridas S."/>
            <person name="Lipzen A."/>
            <person name="Grimwood J."/>
            <person name="Schmutz J."/>
            <person name="Clum A."/>
            <person name="Reid I.D."/>
            <person name="Moisan M.C."/>
            <person name="Butler G."/>
            <person name="Nguyen T.T.M."/>
            <person name="Dewar K."/>
            <person name="Conant G."/>
            <person name="Drula E."/>
            <person name="Henrissat B."/>
            <person name="Hansel C."/>
            <person name="Singer S."/>
            <person name="Hutchinson M.I."/>
            <person name="de Vries R.P."/>
            <person name="Natvig D.O."/>
            <person name="Powell A.J."/>
            <person name="Tsang A."/>
            <person name="Grigoriev I.V."/>
        </authorList>
    </citation>
    <scope>NUCLEOTIDE SEQUENCE [LARGE SCALE GENOMIC DNA]</scope>
    <source>
        <strain evidence="2 3">ATCC 22073</strain>
    </source>
</reference>
<feature type="compositionally biased region" description="Polar residues" evidence="1">
    <location>
        <begin position="48"/>
        <end position="59"/>
    </location>
</feature>
<sequence>MSSCLHLEMTPTQTSPEVSLEAGRSRPSLVATLRRTTSRIFLGGIATATQEAAKNTPQPTLEDRQPEKEKQGSSKTDKTRPNWFSSTTRRRRHQEKDLALAASSESSQEANTYVELREETTAMTTTQNSSPTTEGSSPFEDRSSTSPLSPTGFRRRFFSSSRLKLQIHSPFRRRNAGDSEDASPRSSLSRSDSDKENFAASAAEQPSPTLPLSDSLHSLASPDPSVLTPFSSASSGTANSSPASSEDSLGRSAGNLVWTDSPASPASSRSSYSNNDRTGNKTPTSALTIPSPSPGSLEESWSPSSSQRTSQESEATDENTVPVVARSPWDDENSSGVSVPVGGEGVSGTEQQQVCEMERTRGDGVVARMMESAVVRPILSGHL</sequence>
<keyword evidence="3" id="KW-1185">Reference proteome</keyword>
<comment type="caution">
    <text evidence="2">The sequence shown here is derived from an EMBL/GenBank/DDBJ whole genome shotgun (WGS) entry which is preliminary data.</text>
</comment>
<name>A0ABR4DNK2_9PEZI</name>
<protein>
    <submittedName>
        <fullName evidence="2">Uncharacterized protein</fullName>
    </submittedName>
</protein>
<accession>A0ABR4DNK2</accession>
<feature type="compositionally biased region" description="Polar residues" evidence="1">
    <location>
        <begin position="121"/>
        <end position="136"/>
    </location>
</feature>
<feature type="region of interest" description="Disordered" evidence="1">
    <location>
        <begin position="1"/>
        <end position="25"/>
    </location>
</feature>
<evidence type="ECO:0000256" key="1">
    <source>
        <dbReference type="SAM" id="MobiDB-lite"/>
    </source>
</evidence>
<organism evidence="2 3">
    <name type="scientific">Remersonia thermophila</name>
    <dbReference type="NCBI Taxonomy" id="72144"/>
    <lineage>
        <taxon>Eukaryota</taxon>
        <taxon>Fungi</taxon>
        <taxon>Dikarya</taxon>
        <taxon>Ascomycota</taxon>
        <taxon>Pezizomycotina</taxon>
        <taxon>Sordariomycetes</taxon>
        <taxon>Sordariomycetidae</taxon>
        <taxon>Sordariales</taxon>
        <taxon>Sordariales incertae sedis</taxon>
        <taxon>Remersonia</taxon>
    </lineage>
</organism>
<feature type="compositionally biased region" description="Low complexity" evidence="1">
    <location>
        <begin position="99"/>
        <end position="110"/>
    </location>
</feature>
<feature type="region of interest" description="Disordered" evidence="1">
    <location>
        <begin position="169"/>
        <end position="352"/>
    </location>
</feature>